<feature type="transmembrane region" description="Helical" evidence="1">
    <location>
        <begin position="33"/>
        <end position="52"/>
    </location>
</feature>
<keyword evidence="1" id="KW-0472">Membrane</keyword>
<evidence type="ECO:0000256" key="1">
    <source>
        <dbReference type="SAM" id="Phobius"/>
    </source>
</evidence>
<dbReference type="EMBL" id="JANFQO010000020">
    <property type="protein sequence ID" value="MCQ4166699.1"/>
    <property type="molecule type" value="Genomic_DNA"/>
</dbReference>
<comment type="caution">
    <text evidence="2">The sequence shown here is derived from an EMBL/GenBank/DDBJ whole genome shotgun (WGS) entry which is preliminary data.</text>
</comment>
<proteinExistence type="predicted"/>
<protein>
    <submittedName>
        <fullName evidence="2">Uncharacterized protein</fullName>
    </submittedName>
</protein>
<dbReference type="Proteomes" id="UP001165498">
    <property type="component" value="Unassembled WGS sequence"/>
</dbReference>
<keyword evidence="3" id="KW-1185">Reference proteome</keyword>
<feature type="transmembrane region" description="Helical" evidence="1">
    <location>
        <begin position="64"/>
        <end position="84"/>
    </location>
</feature>
<keyword evidence="1" id="KW-0812">Transmembrane</keyword>
<gene>
    <name evidence="2" type="ORF">NM961_18450</name>
</gene>
<feature type="transmembrane region" description="Helical" evidence="1">
    <location>
        <begin position="6"/>
        <end position="26"/>
    </location>
</feature>
<evidence type="ECO:0000313" key="2">
    <source>
        <dbReference type="EMBL" id="MCQ4166699.1"/>
    </source>
</evidence>
<sequence>METSIMYLLSFLAAPLLIAAFAVLFVKTHSPWLLAAAILETLSLLFRIALMVHTPLAGMAVFMGAWQLAGLLVTVCVLGFAVTWRPAQ</sequence>
<reference evidence="2" key="1">
    <citation type="submission" date="2022-07" db="EMBL/GenBank/DDBJ databases">
        <title>Tahibacter sp., a new gammaproteobacterium isolated from the silt sample collected at pig farm.</title>
        <authorList>
            <person name="Chen H."/>
        </authorList>
    </citation>
    <scope>NUCLEOTIDE SEQUENCE</scope>
    <source>
        <strain evidence="2">P2K</strain>
    </source>
</reference>
<evidence type="ECO:0000313" key="3">
    <source>
        <dbReference type="Proteomes" id="UP001165498"/>
    </source>
</evidence>
<name>A0ABT1QWN4_9GAMM</name>
<organism evidence="2 3">
    <name type="scientific">Tahibacter harae</name>
    <dbReference type="NCBI Taxonomy" id="2963937"/>
    <lineage>
        <taxon>Bacteria</taxon>
        <taxon>Pseudomonadati</taxon>
        <taxon>Pseudomonadota</taxon>
        <taxon>Gammaproteobacteria</taxon>
        <taxon>Lysobacterales</taxon>
        <taxon>Rhodanobacteraceae</taxon>
        <taxon>Tahibacter</taxon>
    </lineage>
</organism>
<keyword evidence="1" id="KW-1133">Transmembrane helix</keyword>
<dbReference type="RefSeq" id="WP_255915889.1">
    <property type="nucleotide sequence ID" value="NZ_JANFQO010000020.1"/>
</dbReference>
<accession>A0ABT1QWN4</accession>